<dbReference type="GO" id="GO:0005886">
    <property type="term" value="C:plasma membrane"/>
    <property type="evidence" value="ECO:0007669"/>
    <property type="project" value="UniProtKB-SubCell"/>
</dbReference>
<keyword evidence="9" id="KW-1133">Transmembrane helix</keyword>
<dbReference type="InterPro" id="IPR001611">
    <property type="entry name" value="Leu-rich_rpt"/>
</dbReference>
<accession>A0A382MYR0</accession>
<dbReference type="Pfam" id="PF23598">
    <property type="entry name" value="LRR_14"/>
    <property type="match status" value="1"/>
</dbReference>
<protein>
    <recommendedName>
        <fullName evidence="14">Ig-like domain-containing protein</fullName>
    </recommendedName>
</protein>
<dbReference type="FunFam" id="3.80.10.10:FF:000470">
    <property type="entry name" value="LRR receptor-like serine/threonine-protein kinase RPK2"/>
    <property type="match status" value="1"/>
</dbReference>
<dbReference type="InterPro" id="IPR032675">
    <property type="entry name" value="LRR_dom_sf"/>
</dbReference>
<dbReference type="PROSITE" id="PS51450">
    <property type="entry name" value="LRR"/>
    <property type="match status" value="1"/>
</dbReference>
<evidence type="ECO:0000256" key="10">
    <source>
        <dbReference type="ARBA" id="ARBA00023136"/>
    </source>
</evidence>
<dbReference type="Gene3D" id="2.60.40.10">
    <property type="entry name" value="Immunoglobulins"/>
    <property type="match status" value="1"/>
</dbReference>
<dbReference type="EMBL" id="UINC01096514">
    <property type="protein sequence ID" value="SVC53458.1"/>
    <property type="molecule type" value="Genomic_DNA"/>
</dbReference>
<evidence type="ECO:0000256" key="8">
    <source>
        <dbReference type="ARBA" id="ARBA00022840"/>
    </source>
</evidence>
<proteinExistence type="predicted"/>
<reference evidence="15" key="1">
    <citation type="submission" date="2018-05" db="EMBL/GenBank/DDBJ databases">
        <authorList>
            <person name="Lanie J.A."/>
            <person name="Ng W.-L."/>
            <person name="Kazmierczak K.M."/>
            <person name="Andrzejewski T.M."/>
            <person name="Davidsen T.M."/>
            <person name="Wayne K.J."/>
            <person name="Tettelin H."/>
            <person name="Glass J.I."/>
            <person name="Rusch D."/>
            <person name="Podicherti R."/>
            <person name="Tsui H.-C.T."/>
            <person name="Winkler M.E."/>
        </authorList>
    </citation>
    <scope>NUCLEOTIDE SEQUENCE</scope>
</reference>
<dbReference type="InterPro" id="IPR013783">
    <property type="entry name" value="Ig-like_fold"/>
</dbReference>
<gene>
    <name evidence="15" type="ORF">METZ01_LOCUS306312</name>
</gene>
<dbReference type="InterPro" id="IPR055414">
    <property type="entry name" value="LRR_R13L4/SHOC2-like"/>
</dbReference>
<evidence type="ECO:0000313" key="15">
    <source>
        <dbReference type="EMBL" id="SVC53458.1"/>
    </source>
</evidence>
<evidence type="ECO:0000256" key="4">
    <source>
        <dbReference type="ARBA" id="ARBA00022692"/>
    </source>
</evidence>
<keyword evidence="2" id="KW-1003">Cell membrane</keyword>
<keyword evidence="11" id="KW-1015">Disulfide bond</keyword>
<evidence type="ECO:0000256" key="6">
    <source>
        <dbReference type="ARBA" id="ARBA00022737"/>
    </source>
</evidence>
<evidence type="ECO:0000256" key="13">
    <source>
        <dbReference type="ARBA" id="ARBA00023180"/>
    </source>
</evidence>
<keyword evidence="6" id="KW-0677">Repeat</keyword>
<name>A0A382MYR0_9ZZZZ</name>
<dbReference type="Gene3D" id="3.80.10.10">
    <property type="entry name" value="Ribonuclease Inhibitor"/>
    <property type="match status" value="1"/>
</dbReference>
<keyword evidence="13" id="KW-0325">Glycoprotein</keyword>
<evidence type="ECO:0000256" key="11">
    <source>
        <dbReference type="ARBA" id="ARBA00023157"/>
    </source>
</evidence>
<evidence type="ECO:0000256" key="12">
    <source>
        <dbReference type="ARBA" id="ARBA00023170"/>
    </source>
</evidence>
<keyword evidence="4" id="KW-0812">Transmembrane</keyword>
<keyword evidence="10" id="KW-0472">Membrane</keyword>
<dbReference type="SMART" id="SM00369">
    <property type="entry name" value="LRR_TYP"/>
    <property type="match status" value="3"/>
</dbReference>
<dbReference type="InterPro" id="IPR007110">
    <property type="entry name" value="Ig-like_dom"/>
</dbReference>
<feature type="non-terminal residue" evidence="15">
    <location>
        <position position="263"/>
    </location>
</feature>
<keyword evidence="12" id="KW-0675">Receptor</keyword>
<feature type="domain" description="Ig-like" evidence="14">
    <location>
        <begin position="27"/>
        <end position="133"/>
    </location>
</feature>
<dbReference type="PANTHER" id="PTHR48056">
    <property type="entry name" value="LRR RECEPTOR-LIKE SERINE/THREONINE-PROTEIN KINASE-RELATED"/>
    <property type="match status" value="1"/>
</dbReference>
<keyword evidence="8" id="KW-0067">ATP-binding</keyword>
<dbReference type="GO" id="GO:0033612">
    <property type="term" value="F:receptor serine/threonine kinase binding"/>
    <property type="evidence" value="ECO:0007669"/>
    <property type="project" value="TreeGrafter"/>
</dbReference>
<dbReference type="PROSITE" id="PS50835">
    <property type="entry name" value="IG_LIKE"/>
    <property type="match status" value="1"/>
</dbReference>
<evidence type="ECO:0000256" key="9">
    <source>
        <dbReference type="ARBA" id="ARBA00022989"/>
    </source>
</evidence>
<organism evidence="15">
    <name type="scientific">marine metagenome</name>
    <dbReference type="NCBI Taxonomy" id="408172"/>
    <lineage>
        <taxon>unclassified sequences</taxon>
        <taxon>metagenomes</taxon>
        <taxon>ecological metagenomes</taxon>
    </lineage>
</organism>
<comment type="subcellular location">
    <subcellularLocation>
        <location evidence="1">Cell membrane</location>
        <topology evidence="1">Single-pass type I membrane protein</topology>
    </subcellularLocation>
</comment>
<keyword evidence="5" id="KW-0732">Signal</keyword>
<evidence type="ECO:0000256" key="5">
    <source>
        <dbReference type="ARBA" id="ARBA00022729"/>
    </source>
</evidence>
<evidence type="ECO:0000259" key="14">
    <source>
        <dbReference type="PROSITE" id="PS50835"/>
    </source>
</evidence>
<dbReference type="InterPro" id="IPR003591">
    <property type="entry name" value="Leu-rich_rpt_typical-subtyp"/>
</dbReference>
<evidence type="ECO:0000256" key="1">
    <source>
        <dbReference type="ARBA" id="ARBA00004251"/>
    </source>
</evidence>
<dbReference type="Pfam" id="PF17957">
    <property type="entry name" value="Big_7"/>
    <property type="match status" value="1"/>
</dbReference>
<evidence type="ECO:0000256" key="3">
    <source>
        <dbReference type="ARBA" id="ARBA00022614"/>
    </source>
</evidence>
<dbReference type="InterPro" id="IPR050647">
    <property type="entry name" value="Plant_LRR-RLKs"/>
</dbReference>
<keyword evidence="3" id="KW-0433">Leucine-rich repeat</keyword>
<evidence type="ECO:0000256" key="2">
    <source>
        <dbReference type="ARBA" id="ARBA00022475"/>
    </source>
</evidence>
<dbReference type="SUPFAM" id="SSF52058">
    <property type="entry name" value="L domain-like"/>
    <property type="match status" value="1"/>
</dbReference>
<dbReference type="GO" id="GO:0005524">
    <property type="term" value="F:ATP binding"/>
    <property type="evidence" value="ECO:0007669"/>
    <property type="project" value="UniProtKB-KW"/>
</dbReference>
<evidence type="ECO:0000256" key="7">
    <source>
        <dbReference type="ARBA" id="ARBA00022741"/>
    </source>
</evidence>
<sequence length="263" mass="29238">MVKKIPLFLLLLFWSCEDEAEPDTVPPTVTIISPNDGSTVSESVTITCISTDNEGVEKVELWVNDVSTVITYESELYSLFWNIISDDDSSYTIIKSEPYSLFWDVTSYNDGTYTIIVRSYDTSANITDSEPITLTLIKTVELWGDSYSIENTTTLSLQDNQLTGEIPPAIGSLTNLTHLYLQDNQLTGEIPPEIGNLTHLTDLYLQGNQLTELSPEIGNLTILSKLYLYSNQLTGEIPPEIGNLTYLTGLLLYDNQLTGTIPT</sequence>
<dbReference type="AlphaFoldDB" id="A0A382MYR0"/>
<keyword evidence="7" id="KW-0547">Nucleotide-binding</keyword>
<dbReference type="PANTHER" id="PTHR48056:SF81">
    <property type="entry name" value="RECEPTOR PROTEIN-TYROSINE KINASE CEPR1"/>
    <property type="match status" value="1"/>
</dbReference>